<dbReference type="AlphaFoldDB" id="A0AAD8RP86"/>
<dbReference type="PANTHER" id="PTHR47127">
    <property type="entry name" value="10A19I.15"/>
    <property type="match status" value="1"/>
</dbReference>
<proteinExistence type="predicted"/>
<keyword evidence="3" id="KW-1185">Reference proteome</keyword>
<accession>A0AAD8RP86</accession>
<feature type="region of interest" description="Disordered" evidence="1">
    <location>
        <begin position="330"/>
        <end position="368"/>
    </location>
</feature>
<evidence type="ECO:0000313" key="2">
    <source>
        <dbReference type="EMBL" id="KAK1629383.1"/>
    </source>
</evidence>
<name>A0AAD8RP86_LOLMU</name>
<feature type="region of interest" description="Disordered" evidence="1">
    <location>
        <begin position="1"/>
        <end position="53"/>
    </location>
</feature>
<evidence type="ECO:0000256" key="1">
    <source>
        <dbReference type="SAM" id="MobiDB-lite"/>
    </source>
</evidence>
<sequence>MEMAGAAARIGEKRKGGGKDSVTSRRAPWPISTPSSTLPPKFQAPPPGGKQVRGARIFGRRRLQRRRVHLGCFIYFLVQHIFTSGDDVRHPLSRVWSETVNLDGPPEKAVDAPEKVTAGKRKRGTFATDKLVATNMTVDVKDVAQAIRDNKPADMHPNLYNAVMDMLGFAENDLMAALSHLVDHKAQSSSFVGMIEPHRVLWLRNYLGNSWRVYQDQVSGYSSNSHRGYETLEEAQQEYLTFLEEELLEDQAIDEAVPLAQLPPQEVHALYLAMGSPARPEIPGPSPTRSCLQAGPGPDFFARWLTRSNNEAQQGEDDHLATAMDPWSRGELLTHHSGGDHGDEESSGDESPPGRVPEEISESPRWDAAAASLEGFPYRASRYWGFRDGGFK</sequence>
<protein>
    <submittedName>
        <fullName evidence="2">Uncharacterized protein</fullName>
    </submittedName>
</protein>
<evidence type="ECO:0000313" key="3">
    <source>
        <dbReference type="Proteomes" id="UP001231189"/>
    </source>
</evidence>
<reference evidence="2" key="1">
    <citation type="submission" date="2023-07" db="EMBL/GenBank/DDBJ databases">
        <title>A chromosome-level genome assembly of Lolium multiflorum.</title>
        <authorList>
            <person name="Chen Y."/>
            <person name="Copetti D."/>
            <person name="Kolliker R."/>
            <person name="Studer B."/>
        </authorList>
    </citation>
    <scope>NUCLEOTIDE SEQUENCE</scope>
    <source>
        <strain evidence="2">02402/16</strain>
        <tissue evidence="2">Leaf</tissue>
    </source>
</reference>
<feature type="compositionally biased region" description="Basic and acidic residues" evidence="1">
    <location>
        <begin position="356"/>
        <end position="365"/>
    </location>
</feature>
<dbReference type="Proteomes" id="UP001231189">
    <property type="component" value="Unassembled WGS sequence"/>
</dbReference>
<organism evidence="2 3">
    <name type="scientific">Lolium multiflorum</name>
    <name type="common">Italian ryegrass</name>
    <name type="synonym">Lolium perenne subsp. multiflorum</name>
    <dbReference type="NCBI Taxonomy" id="4521"/>
    <lineage>
        <taxon>Eukaryota</taxon>
        <taxon>Viridiplantae</taxon>
        <taxon>Streptophyta</taxon>
        <taxon>Embryophyta</taxon>
        <taxon>Tracheophyta</taxon>
        <taxon>Spermatophyta</taxon>
        <taxon>Magnoliopsida</taxon>
        <taxon>Liliopsida</taxon>
        <taxon>Poales</taxon>
        <taxon>Poaceae</taxon>
        <taxon>BOP clade</taxon>
        <taxon>Pooideae</taxon>
        <taxon>Poodae</taxon>
        <taxon>Poeae</taxon>
        <taxon>Poeae Chloroplast Group 2 (Poeae type)</taxon>
        <taxon>Loliodinae</taxon>
        <taxon>Loliinae</taxon>
        <taxon>Lolium</taxon>
    </lineage>
</organism>
<feature type="compositionally biased region" description="Basic and acidic residues" evidence="1">
    <location>
        <begin position="332"/>
        <end position="341"/>
    </location>
</feature>
<gene>
    <name evidence="2" type="ORF">QYE76_003698</name>
</gene>
<dbReference type="EMBL" id="JAUUTY010000005">
    <property type="protein sequence ID" value="KAK1629383.1"/>
    <property type="molecule type" value="Genomic_DNA"/>
</dbReference>
<comment type="caution">
    <text evidence="2">The sequence shown here is derived from an EMBL/GenBank/DDBJ whole genome shotgun (WGS) entry which is preliminary data.</text>
</comment>